<dbReference type="PATRIC" id="fig|1469144.8.peg.3534"/>
<evidence type="ECO:0000313" key="3">
    <source>
        <dbReference type="Proteomes" id="UP000070598"/>
    </source>
</evidence>
<evidence type="ECO:0000313" key="2">
    <source>
        <dbReference type="EMBL" id="KWX06028.1"/>
    </source>
</evidence>
<comment type="caution">
    <text evidence="2">The sequence shown here is derived from an EMBL/GenBank/DDBJ whole genome shotgun (WGS) entry which is preliminary data.</text>
</comment>
<dbReference type="EMBL" id="JYIJ01000016">
    <property type="protein sequence ID" value="KWX04115.1"/>
    <property type="molecule type" value="Genomic_DNA"/>
</dbReference>
<organism evidence="2 3">
    <name type="scientific">Carbonactinospora thermoautotrophica</name>
    <dbReference type="NCBI Taxonomy" id="1469144"/>
    <lineage>
        <taxon>Bacteria</taxon>
        <taxon>Bacillati</taxon>
        <taxon>Actinomycetota</taxon>
        <taxon>Actinomycetes</taxon>
        <taxon>Kitasatosporales</taxon>
        <taxon>Carbonactinosporaceae</taxon>
        <taxon>Carbonactinospora</taxon>
    </lineage>
</organism>
<gene>
    <name evidence="1" type="ORF">TH66_09340</name>
    <name evidence="2" type="ORF">TR74_23215</name>
</gene>
<name>A0A132N7C7_9ACTN</name>
<dbReference type="Proteomes" id="UP000070659">
    <property type="component" value="Unassembled WGS sequence"/>
</dbReference>
<reference evidence="3" key="1">
    <citation type="submission" date="2015-02" db="EMBL/GenBank/DDBJ databases">
        <title>Physiological reanalysis, assessment of diazotrophy, and genome sequences of multiple isolates of Streptomyces thermoautotrophicus.</title>
        <authorList>
            <person name="MacKellar D.C."/>
            <person name="Lieber L."/>
            <person name="Norman J."/>
            <person name="Bolger A."/>
            <person name="Tobin C."/>
            <person name="Murray J.W."/>
            <person name="Friesen M."/>
            <person name="Prell J."/>
        </authorList>
    </citation>
    <scope>NUCLEOTIDE SEQUENCE [LARGE SCALE GENOMIC DNA]</scope>
    <source>
        <strain evidence="3">UBT1</strain>
    </source>
</reference>
<accession>A0A132N7C7</accession>
<dbReference type="AlphaFoldDB" id="A0A132N7C7"/>
<dbReference type="EMBL" id="JYIK01001115">
    <property type="protein sequence ID" value="KWX06028.1"/>
    <property type="molecule type" value="Genomic_DNA"/>
</dbReference>
<dbReference type="RefSeq" id="WP_066884937.1">
    <property type="nucleotide sequence ID" value="NZ_CP171739.1"/>
</dbReference>
<evidence type="ECO:0000313" key="4">
    <source>
        <dbReference type="Proteomes" id="UP000070659"/>
    </source>
</evidence>
<reference evidence="2 4" key="2">
    <citation type="submission" date="2015-02" db="EMBL/GenBank/DDBJ databases">
        <title>Physiological reanalysis, assessment of diazotrophy, and genome sequences of multiple isolates of Streptomyces thermoautotrophicus.</title>
        <authorList>
            <person name="MacKellar D.C."/>
            <person name="Lieber L."/>
            <person name="Norman J."/>
            <person name="Bolger A."/>
            <person name="Tobin C."/>
            <person name="Murray J.W."/>
            <person name="Prell J."/>
        </authorList>
    </citation>
    <scope>NUCLEOTIDE SEQUENCE [LARGE SCALE GENOMIC DNA]</scope>
    <source>
        <strain evidence="2 4">UBT1</strain>
    </source>
</reference>
<proteinExistence type="predicted"/>
<dbReference type="Proteomes" id="UP000070598">
    <property type="component" value="Unassembled WGS sequence"/>
</dbReference>
<sequence>MGCEGNLGRGHPAPHALPAVPAFFLIDGVAGHLVLVGLTVHQGGKKAGVDTIDCLFVVPSVHRIQEMRATTCHLLWKLTQRAVAAVPE</sequence>
<protein>
    <submittedName>
        <fullName evidence="2">Uncharacterized protein</fullName>
    </submittedName>
</protein>
<evidence type="ECO:0000313" key="1">
    <source>
        <dbReference type="EMBL" id="KWX04115.1"/>
    </source>
</evidence>